<evidence type="ECO:0000256" key="5">
    <source>
        <dbReference type="ARBA" id="ARBA00023295"/>
    </source>
</evidence>
<dbReference type="OrthoDB" id="1740265at2759"/>
<reference evidence="9" key="1">
    <citation type="submission" date="2022-01" db="EMBL/GenBank/DDBJ databases">
        <authorList>
            <person name="King R."/>
        </authorList>
    </citation>
    <scope>NUCLEOTIDE SEQUENCE</scope>
</reference>
<feature type="domain" description="Glycosyl hydrolase family 13 catalytic" evidence="8">
    <location>
        <begin position="27"/>
        <end position="400"/>
    </location>
</feature>
<dbReference type="InterPro" id="IPR017853">
    <property type="entry name" value="GH"/>
</dbReference>
<keyword evidence="6" id="KW-0812">Transmembrane</keyword>
<dbReference type="Pfam" id="PF00128">
    <property type="entry name" value="Alpha-amylase"/>
    <property type="match status" value="1"/>
</dbReference>
<dbReference type="SUPFAM" id="SSF51445">
    <property type="entry name" value="(Trans)glycosidases"/>
    <property type="match status" value="1"/>
</dbReference>
<dbReference type="InterPro" id="IPR006047">
    <property type="entry name" value="GH13_cat_dom"/>
</dbReference>
<dbReference type="EC" id="3.2.1.20" evidence="3"/>
<dbReference type="InterPro" id="IPR045857">
    <property type="entry name" value="O16G_dom_2"/>
</dbReference>
<keyword evidence="5" id="KW-0378">Hydrolase</keyword>
<feature type="signal peptide" evidence="7">
    <location>
        <begin position="1"/>
        <end position="15"/>
    </location>
</feature>
<dbReference type="FunFam" id="3.90.400.10:FF:000001">
    <property type="entry name" value="Maltase A3, isoform A"/>
    <property type="match status" value="1"/>
</dbReference>
<name>A0A9P0MSA4_NEZVI</name>
<protein>
    <recommendedName>
        <fullName evidence="3">alpha-glucosidase</fullName>
        <ecNumber evidence="3">3.2.1.20</ecNumber>
    </recommendedName>
</protein>
<keyword evidence="10" id="KW-1185">Reference proteome</keyword>
<feature type="chain" id="PRO_5040200029" description="alpha-glucosidase" evidence="7">
    <location>
        <begin position="16"/>
        <end position="572"/>
    </location>
</feature>
<keyword evidence="7" id="KW-0732">Signal</keyword>
<dbReference type="GO" id="GO:0005975">
    <property type="term" value="P:carbohydrate metabolic process"/>
    <property type="evidence" value="ECO:0007669"/>
    <property type="project" value="InterPro"/>
</dbReference>
<keyword evidence="6" id="KW-0472">Membrane</keyword>
<dbReference type="PANTHER" id="PTHR10357:SF179">
    <property type="entry name" value="NEUTRAL AND BASIC AMINO ACID TRANSPORT PROTEIN RBAT"/>
    <property type="match status" value="1"/>
</dbReference>
<dbReference type="EMBL" id="OV725081">
    <property type="protein sequence ID" value="CAH1402760.1"/>
    <property type="molecule type" value="Genomic_DNA"/>
</dbReference>
<dbReference type="Proteomes" id="UP001152798">
    <property type="component" value="Chromosome 5"/>
</dbReference>
<dbReference type="Gene3D" id="3.20.20.80">
    <property type="entry name" value="Glycosidases"/>
    <property type="match status" value="1"/>
</dbReference>
<dbReference type="PANTHER" id="PTHR10357">
    <property type="entry name" value="ALPHA-AMYLASE FAMILY MEMBER"/>
    <property type="match status" value="1"/>
</dbReference>
<evidence type="ECO:0000256" key="7">
    <source>
        <dbReference type="SAM" id="SignalP"/>
    </source>
</evidence>
<evidence type="ECO:0000256" key="2">
    <source>
        <dbReference type="ARBA" id="ARBA00008061"/>
    </source>
</evidence>
<comment type="catalytic activity">
    <reaction evidence="1">
        <text>Hydrolysis of terminal, non-reducing (1-&gt;4)-linked alpha-D-glucose residues with release of alpha-D-glucose.</text>
        <dbReference type="EC" id="3.2.1.20"/>
    </reaction>
</comment>
<dbReference type="Gene3D" id="3.90.400.10">
    <property type="entry name" value="Oligo-1,6-glucosidase, Domain 2"/>
    <property type="match status" value="1"/>
</dbReference>
<keyword evidence="4" id="KW-0325">Glycoprotein</keyword>
<dbReference type="GO" id="GO:0004558">
    <property type="term" value="F:alpha-1,4-glucosidase activity"/>
    <property type="evidence" value="ECO:0007669"/>
    <property type="project" value="UniProtKB-EC"/>
</dbReference>
<evidence type="ECO:0000259" key="8">
    <source>
        <dbReference type="SMART" id="SM00642"/>
    </source>
</evidence>
<accession>A0A9P0MSA4</accession>
<dbReference type="SMART" id="SM00642">
    <property type="entry name" value="Aamy"/>
    <property type="match status" value="1"/>
</dbReference>
<keyword evidence="5" id="KW-0326">Glycosidase</keyword>
<comment type="similarity">
    <text evidence="2">Belongs to the glycosyl hydrolase 13 family.</text>
</comment>
<organism evidence="9 10">
    <name type="scientific">Nezara viridula</name>
    <name type="common">Southern green stink bug</name>
    <name type="synonym">Cimex viridulus</name>
    <dbReference type="NCBI Taxonomy" id="85310"/>
    <lineage>
        <taxon>Eukaryota</taxon>
        <taxon>Metazoa</taxon>
        <taxon>Ecdysozoa</taxon>
        <taxon>Arthropoda</taxon>
        <taxon>Hexapoda</taxon>
        <taxon>Insecta</taxon>
        <taxon>Pterygota</taxon>
        <taxon>Neoptera</taxon>
        <taxon>Paraneoptera</taxon>
        <taxon>Hemiptera</taxon>
        <taxon>Heteroptera</taxon>
        <taxon>Panheteroptera</taxon>
        <taxon>Pentatomomorpha</taxon>
        <taxon>Pentatomoidea</taxon>
        <taxon>Pentatomidae</taxon>
        <taxon>Pentatominae</taxon>
        <taxon>Nezara</taxon>
    </lineage>
</organism>
<dbReference type="AlphaFoldDB" id="A0A9P0MSA4"/>
<keyword evidence="6" id="KW-1133">Transmembrane helix</keyword>
<sequence>MILPALICLFHLANADVPWWKSNILYQVYPRSFGDSDGDGNGDIKGIISHVPYLHDIGIGTIWLSPIYDSPWKDMGYDISDYRKVNPIYGTVADLENLIKELHNYGMKLFLDLVPNHTSDEHPWFNASRYRQDGKDDYYVWKNPKGWDGATPLPPSNWMSIFGGSAWTYDNVRKQFYLHQFGDYQPDLNYRNKEVVYEMQQIMKYWFDKGLDGFRVDAIPFLVEDAELRDEEIYPDCHQKIVANCVNHIYTENRPETYEVMREFDDFLKQYDGTNPKYLFLEAYASLEQTVKYNQPHSSPFNFELIQKFRKESNATELKNIIDTYMATLNNDTWPNWVIGNHDNSRIGSRMGTEMVDAFNMMILMLPGASVTYNGEEIGMLDTFVRKDRLVDTTGRDPERTPMQWNTKKNAGFSNASTTWLPVNPNYYKINVETESKSDNSHLNKYKRLVQARSNFIQSKDLQTVTFGDWVFAFKRKTGNHEYYVIINLNDIEESVDLKSKFDKLPGTLYVHTPSQNALYNIGDKIDTSSKVTIYPRSALGLSAASSINLAVSLGLLIGALWLFIFSNRHLV</sequence>
<evidence type="ECO:0000256" key="1">
    <source>
        <dbReference type="ARBA" id="ARBA00001657"/>
    </source>
</evidence>
<proteinExistence type="inferred from homology"/>
<feature type="transmembrane region" description="Helical" evidence="6">
    <location>
        <begin position="539"/>
        <end position="566"/>
    </location>
</feature>
<evidence type="ECO:0000256" key="6">
    <source>
        <dbReference type="SAM" id="Phobius"/>
    </source>
</evidence>
<evidence type="ECO:0000313" key="10">
    <source>
        <dbReference type="Proteomes" id="UP001152798"/>
    </source>
</evidence>
<evidence type="ECO:0000256" key="4">
    <source>
        <dbReference type="ARBA" id="ARBA00023180"/>
    </source>
</evidence>
<evidence type="ECO:0000313" key="9">
    <source>
        <dbReference type="EMBL" id="CAH1402760.1"/>
    </source>
</evidence>
<evidence type="ECO:0000256" key="3">
    <source>
        <dbReference type="ARBA" id="ARBA00012741"/>
    </source>
</evidence>
<gene>
    <name evidence="9" type="ORF">NEZAVI_LOCUS11508</name>
</gene>